<evidence type="ECO:0000313" key="3">
    <source>
        <dbReference type="Proteomes" id="UP000287171"/>
    </source>
</evidence>
<feature type="transmembrane region" description="Helical" evidence="1">
    <location>
        <begin position="336"/>
        <end position="354"/>
    </location>
</feature>
<reference evidence="3" key="1">
    <citation type="submission" date="2018-12" db="EMBL/GenBank/DDBJ databases">
        <title>Tengunoibacter tsumagoiensis gen. nov., sp. nov., Dictyobacter kobayashii sp. nov., D. alpinus sp. nov., and D. joshuensis sp. nov. and description of Dictyobacteraceae fam. nov. within the order Ktedonobacterales isolated from Tengu-no-mugimeshi.</title>
        <authorList>
            <person name="Wang C.M."/>
            <person name="Zheng Y."/>
            <person name="Sakai Y."/>
            <person name="Toyoda A."/>
            <person name="Minakuchi Y."/>
            <person name="Abe K."/>
            <person name="Yokota A."/>
            <person name="Yabe S."/>
        </authorList>
    </citation>
    <scope>NUCLEOTIDE SEQUENCE [LARGE SCALE GENOMIC DNA]</scope>
    <source>
        <strain evidence="3">Uno16</strain>
    </source>
</reference>
<keyword evidence="1" id="KW-0812">Transmembrane</keyword>
<proteinExistence type="predicted"/>
<keyword evidence="1" id="KW-1133">Transmembrane helix</keyword>
<feature type="transmembrane region" description="Helical" evidence="1">
    <location>
        <begin position="387"/>
        <end position="411"/>
    </location>
</feature>
<feature type="transmembrane region" description="Helical" evidence="1">
    <location>
        <begin position="80"/>
        <end position="100"/>
    </location>
</feature>
<dbReference type="EMBL" id="BIFT01000001">
    <property type="protein sequence ID" value="GCE28856.1"/>
    <property type="molecule type" value="Genomic_DNA"/>
</dbReference>
<dbReference type="Proteomes" id="UP000287171">
    <property type="component" value="Unassembled WGS sequence"/>
</dbReference>
<feature type="transmembrane region" description="Helical" evidence="1">
    <location>
        <begin position="238"/>
        <end position="259"/>
    </location>
</feature>
<feature type="transmembrane region" description="Helical" evidence="1">
    <location>
        <begin position="297"/>
        <end position="316"/>
    </location>
</feature>
<feature type="transmembrane region" description="Helical" evidence="1">
    <location>
        <begin position="159"/>
        <end position="180"/>
    </location>
</feature>
<gene>
    <name evidence="2" type="ORF">KDA_43400</name>
</gene>
<keyword evidence="3" id="KW-1185">Reference proteome</keyword>
<dbReference type="AlphaFoldDB" id="A0A402BC09"/>
<evidence type="ECO:0000256" key="1">
    <source>
        <dbReference type="SAM" id="Phobius"/>
    </source>
</evidence>
<feature type="transmembrane region" description="Helical" evidence="1">
    <location>
        <begin position="192"/>
        <end position="218"/>
    </location>
</feature>
<organism evidence="2 3">
    <name type="scientific">Dictyobacter alpinus</name>
    <dbReference type="NCBI Taxonomy" id="2014873"/>
    <lineage>
        <taxon>Bacteria</taxon>
        <taxon>Bacillati</taxon>
        <taxon>Chloroflexota</taxon>
        <taxon>Ktedonobacteria</taxon>
        <taxon>Ktedonobacterales</taxon>
        <taxon>Dictyobacteraceae</taxon>
        <taxon>Dictyobacter</taxon>
    </lineage>
</organism>
<comment type="caution">
    <text evidence="2">The sequence shown here is derived from an EMBL/GenBank/DDBJ whole genome shotgun (WGS) entry which is preliminary data.</text>
</comment>
<feature type="transmembrane region" description="Helical" evidence="1">
    <location>
        <begin position="500"/>
        <end position="519"/>
    </location>
</feature>
<feature type="transmembrane region" description="Helical" evidence="1">
    <location>
        <begin position="129"/>
        <end position="153"/>
    </location>
</feature>
<dbReference type="RefSeq" id="WP_126629029.1">
    <property type="nucleotide sequence ID" value="NZ_BIFT01000001.1"/>
</dbReference>
<name>A0A402BC09_9CHLR</name>
<keyword evidence="1" id="KW-0472">Membrane</keyword>
<dbReference type="OrthoDB" id="2014935at2"/>
<evidence type="ECO:0000313" key="2">
    <source>
        <dbReference type="EMBL" id="GCE28856.1"/>
    </source>
</evidence>
<feature type="transmembrane region" description="Helical" evidence="1">
    <location>
        <begin position="20"/>
        <end position="41"/>
    </location>
</feature>
<feature type="transmembrane region" description="Helical" evidence="1">
    <location>
        <begin position="423"/>
        <end position="444"/>
    </location>
</feature>
<sequence>MNEFIGTGSLLRFMLRRDRIVLPIWILLIALLGISFASSYMQLYPTEAARQAFAGQVDASPAEVVMLGRVLIPSVGGLTAWRFSMASAIIIGIASMLTLIRHTRSEEESGRRELLGAAIIGRQAPLTAALLLTCGADFATGMILAIGLLGLGLPAAGSIALGLSLALVGCFFAAMAGVVAQLCQRAGMARSLVGIAIGLFYVLRMLANAGEANGWSWLYWSTPLGWMRQIHPFTSENWWVLLLFLGSVALLLGTAYAIAARRDLGAGLFSARLGPASAAPGLNGPLALAWRQHRVGLFAWTSAFALLGAVFGYIVQNAESQLPPGLISSKAQVGDSFFTLALTIFVEVVAVYTVQATLQLRSEETNGLAEPILATAVQRLRWAGSHLLIVLLGSTLILATFGFTAGLTHGISTGNVGHELPRILAASLAYVPAVWVLLGITIAFFGLLPRFAVIASWTVLVICVALDLSGELLRANQQIQYISPFTNVPKLLIGQGSPGAIVWLLVIALLLIIAGLASFRLRDLQ</sequence>
<accession>A0A402BC09</accession>
<protein>
    <submittedName>
        <fullName evidence="2">Tetronasin ABC transporter integral membrane protein</fullName>
    </submittedName>
</protein>
<feature type="transmembrane region" description="Helical" evidence="1">
    <location>
        <begin position="451"/>
        <end position="468"/>
    </location>
</feature>